<protein>
    <submittedName>
        <fullName evidence="2">DUF1453 family protein</fullName>
    </submittedName>
</protein>
<feature type="transmembrane region" description="Helical" evidence="1">
    <location>
        <begin position="35"/>
        <end position="58"/>
    </location>
</feature>
<comment type="caution">
    <text evidence="2">The sequence shown here is derived from an EMBL/GenBank/DDBJ whole genome shotgun (WGS) entry which is preliminary data.</text>
</comment>
<dbReference type="Pfam" id="PF07301">
    <property type="entry name" value="DUF1453"/>
    <property type="match status" value="1"/>
</dbReference>
<feature type="transmembrane region" description="Helical" evidence="1">
    <location>
        <begin position="137"/>
        <end position="157"/>
    </location>
</feature>
<keyword evidence="1" id="KW-1133">Transmembrane helix</keyword>
<name>A0A7X5C054_9BACL</name>
<dbReference type="Proteomes" id="UP000558113">
    <property type="component" value="Unassembled WGS sequence"/>
</dbReference>
<evidence type="ECO:0000256" key="1">
    <source>
        <dbReference type="SAM" id="Phobius"/>
    </source>
</evidence>
<gene>
    <name evidence="2" type="ORF">GT003_20525</name>
</gene>
<evidence type="ECO:0000313" key="2">
    <source>
        <dbReference type="EMBL" id="NBC71387.1"/>
    </source>
</evidence>
<dbReference type="EMBL" id="JAAAMU010000011">
    <property type="protein sequence ID" value="NBC71387.1"/>
    <property type="molecule type" value="Genomic_DNA"/>
</dbReference>
<reference evidence="2 3" key="1">
    <citation type="submission" date="2020-01" db="EMBL/GenBank/DDBJ databases">
        <title>Paenibacillus soybeanensis sp. nov. isolated from the nodules of soybean (Glycine max(L.) Merr).</title>
        <authorList>
            <person name="Wang H."/>
        </authorList>
    </citation>
    <scope>NUCLEOTIDE SEQUENCE [LARGE SCALE GENOMIC DNA]</scope>
    <source>
        <strain evidence="2 3">DSM 23054</strain>
    </source>
</reference>
<accession>A0A7X5C054</accession>
<evidence type="ECO:0000313" key="3">
    <source>
        <dbReference type="Proteomes" id="UP000558113"/>
    </source>
</evidence>
<dbReference type="AlphaFoldDB" id="A0A7X5C054"/>
<feature type="transmembrane region" description="Helical" evidence="1">
    <location>
        <begin position="90"/>
        <end position="112"/>
    </location>
</feature>
<sequence>MQQIIILVLVCLVGYRVVKRVRSNFSWSQLQTRRLMFRIGLFSAIGILFMSQSGFSTISVVSDVLGILVGAALGVAGAALTAFERRGTGLYFKANAWIGSVVTALFVGRLAYRGYEMATMSHEGGWSYSFNAGGSEWASGLLLIMFAYYVVYYTLLLKQGKQAAVRLN</sequence>
<dbReference type="OrthoDB" id="2611876at2"/>
<feature type="transmembrane region" description="Helical" evidence="1">
    <location>
        <begin position="64"/>
        <end position="83"/>
    </location>
</feature>
<dbReference type="InterPro" id="IPR058247">
    <property type="entry name" value="DUF1453"/>
</dbReference>
<keyword evidence="3" id="KW-1185">Reference proteome</keyword>
<keyword evidence="1" id="KW-0472">Membrane</keyword>
<dbReference type="RefSeq" id="WP_161701304.1">
    <property type="nucleotide sequence ID" value="NZ_JAAAMU010000011.1"/>
</dbReference>
<proteinExistence type="predicted"/>
<organism evidence="2 3">
    <name type="scientific">Paenibacillus sacheonensis</name>
    <dbReference type="NCBI Taxonomy" id="742054"/>
    <lineage>
        <taxon>Bacteria</taxon>
        <taxon>Bacillati</taxon>
        <taxon>Bacillota</taxon>
        <taxon>Bacilli</taxon>
        <taxon>Bacillales</taxon>
        <taxon>Paenibacillaceae</taxon>
        <taxon>Paenibacillus</taxon>
    </lineage>
</organism>
<keyword evidence="1" id="KW-0812">Transmembrane</keyword>